<dbReference type="PANTHER" id="PTHR21240">
    <property type="entry name" value="2-AMINO-3-CARBOXYLMUCONATE-6-SEMIALDEHYDE DECARBOXYLASE"/>
    <property type="match status" value="1"/>
</dbReference>
<dbReference type="PANTHER" id="PTHR21240:SF28">
    <property type="entry name" value="ISO-OROTATE DECARBOXYLASE (EUROFUNG)"/>
    <property type="match status" value="1"/>
</dbReference>
<keyword evidence="1" id="KW-0456">Lyase</keyword>
<organism evidence="3">
    <name type="scientific">marine sediment metagenome</name>
    <dbReference type="NCBI Taxonomy" id="412755"/>
    <lineage>
        <taxon>unclassified sequences</taxon>
        <taxon>metagenomes</taxon>
        <taxon>ecological metagenomes</taxon>
    </lineage>
</organism>
<dbReference type="GO" id="GO:0005737">
    <property type="term" value="C:cytoplasm"/>
    <property type="evidence" value="ECO:0007669"/>
    <property type="project" value="TreeGrafter"/>
</dbReference>
<dbReference type="InterPro" id="IPR032466">
    <property type="entry name" value="Metal_Hydrolase"/>
</dbReference>
<feature type="non-terminal residue" evidence="3">
    <location>
        <position position="1"/>
    </location>
</feature>
<dbReference type="GO" id="GO:0019748">
    <property type="term" value="P:secondary metabolic process"/>
    <property type="evidence" value="ECO:0007669"/>
    <property type="project" value="TreeGrafter"/>
</dbReference>
<dbReference type="GO" id="GO:0016787">
    <property type="term" value="F:hydrolase activity"/>
    <property type="evidence" value="ECO:0007669"/>
    <property type="project" value="InterPro"/>
</dbReference>
<dbReference type="GO" id="GO:0016831">
    <property type="term" value="F:carboxy-lyase activity"/>
    <property type="evidence" value="ECO:0007669"/>
    <property type="project" value="InterPro"/>
</dbReference>
<gene>
    <name evidence="3" type="ORF">S03H2_42968</name>
</gene>
<dbReference type="InterPro" id="IPR032465">
    <property type="entry name" value="ACMSD"/>
</dbReference>
<reference evidence="3" key="1">
    <citation type="journal article" date="2014" name="Front. Microbiol.">
        <title>High frequency of phylogenetically diverse reductive dehalogenase-homologous genes in deep subseafloor sedimentary metagenomes.</title>
        <authorList>
            <person name="Kawai M."/>
            <person name="Futagami T."/>
            <person name="Toyoda A."/>
            <person name="Takaki Y."/>
            <person name="Nishi S."/>
            <person name="Hori S."/>
            <person name="Arai W."/>
            <person name="Tsubouchi T."/>
            <person name="Morono Y."/>
            <person name="Uchiyama I."/>
            <person name="Ito T."/>
            <person name="Fujiyama A."/>
            <person name="Inagaki F."/>
            <person name="Takami H."/>
        </authorList>
    </citation>
    <scope>NUCLEOTIDE SEQUENCE</scope>
    <source>
        <strain evidence="3">Expedition CK06-06</strain>
    </source>
</reference>
<protein>
    <recommendedName>
        <fullName evidence="2">Amidohydrolase-related domain-containing protein</fullName>
    </recommendedName>
</protein>
<evidence type="ECO:0000259" key="2">
    <source>
        <dbReference type="Pfam" id="PF04909"/>
    </source>
</evidence>
<evidence type="ECO:0000313" key="3">
    <source>
        <dbReference type="EMBL" id="GAH66618.1"/>
    </source>
</evidence>
<comment type="caution">
    <text evidence="3">The sequence shown here is derived from an EMBL/GenBank/DDBJ whole genome shotgun (WGS) entry which is preliminary data.</text>
</comment>
<feature type="domain" description="Amidohydrolase-related" evidence="2">
    <location>
        <begin position="5"/>
        <end position="241"/>
    </location>
</feature>
<dbReference type="SUPFAM" id="SSF51556">
    <property type="entry name" value="Metallo-dependent hydrolases"/>
    <property type="match status" value="1"/>
</dbReference>
<dbReference type="CDD" id="cd01292">
    <property type="entry name" value="metallo-dependent_hydrolases"/>
    <property type="match status" value="1"/>
</dbReference>
<sequence length="246" mass="27592">EYEIVDMHAHLMMGPVPWGEEPADHLVRAMDQSGVKTSLVSSLARGGFRMEACNELMYEAMQKYPDRLLGYVYVWPGDPEAVRAEVERRLAQGFTGLKMLVLMGYDYVYPGYAPAFEIANERRLPVLLHTYGGQAGLDDVPALAERYPDVNFVLAHAGAQQVEHHIRIARQVEHAYLELCTSSATYRAVETLFENVPLERIVWGADDLPLNMSHQLGKVLGAQIPEEAKVQILSGNARRILSQIRT</sequence>
<proteinExistence type="predicted"/>
<dbReference type="Pfam" id="PF04909">
    <property type="entry name" value="Amidohydro_2"/>
    <property type="match status" value="1"/>
</dbReference>
<dbReference type="EMBL" id="BARU01026769">
    <property type="protein sequence ID" value="GAH66618.1"/>
    <property type="molecule type" value="Genomic_DNA"/>
</dbReference>
<evidence type="ECO:0000256" key="1">
    <source>
        <dbReference type="ARBA" id="ARBA00023239"/>
    </source>
</evidence>
<accession>X1JA36</accession>
<dbReference type="AlphaFoldDB" id="X1JA36"/>
<dbReference type="Gene3D" id="3.20.20.140">
    <property type="entry name" value="Metal-dependent hydrolases"/>
    <property type="match status" value="1"/>
</dbReference>
<name>X1JA36_9ZZZZ</name>
<dbReference type="InterPro" id="IPR006680">
    <property type="entry name" value="Amidohydro-rel"/>
</dbReference>